<organism evidence="2 3">
    <name type="scientific">Trifolium medium</name>
    <dbReference type="NCBI Taxonomy" id="97028"/>
    <lineage>
        <taxon>Eukaryota</taxon>
        <taxon>Viridiplantae</taxon>
        <taxon>Streptophyta</taxon>
        <taxon>Embryophyta</taxon>
        <taxon>Tracheophyta</taxon>
        <taxon>Spermatophyta</taxon>
        <taxon>Magnoliopsida</taxon>
        <taxon>eudicotyledons</taxon>
        <taxon>Gunneridae</taxon>
        <taxon>Pentapetalae</taxon>
        <taxon>rosids</taxon>
        <taxon>fabids</taxon>
        <taxon>Fabales</taxon>
        <taxon>Fabaceae</taxon>
        <taxon>Papilionoideae</taxon>
        <taxon>50 kb inversion clade</taxon>
        <taxon>NPAAA clade</taxon>
        <taxon>Hologalegina</taxon>
        <taxon>IRL clade</taxon>
        <taxon>Trifolieae</taxon>
        <taxon>Trifolium</taxon>
    </lineage>
</organism>
<dbReference type="Proteomes" id="UP000265520">
    <property type="component" value="Unassembled WGS sequence"/>
</dbReference>
<dbReference type="GO" id="GO:0033554">
    <property type="term" value="P:cellular response to stress"/>
    <property type="evidence" value="ECO:0007669"/>
    <property type="project" value="UniProtKB-ARBA"/>
</dbReference>
<dbReference type="GO" id="GO:0010468">
    <property type="term" value="P:regulation of gene expression"/>
    <property type="evidence" value="ECO:0007669"/>
    <property type="project" value="UniProtKB-ARBA"/>
</dbReference>
<dbReference type="FunFam" id="3.10.110.10:FF:000050">
    <property type="entry name" value="eIF-2-alpha kinase GCN2"/>
    <property type="match status" value="1"/>
</dbReference>
<dbReference type="PANTHER" id="PTHR12292">
    <property type="entry name" value="RWD DOMAIN-CONTAINING PROTEIN"/>
    <property type="match status" value="1"/>
</dbReference>
<evidence type="ECO:0000313" key="2">
    <source>
        <dbReference type="EMBL" id="MCH89747.1"/>
    </source>
</evidence>
<keyword evidence="3" id="KW-1185">Reference proteome</keyword>
<evidence type="ECO:0000259" key="1">
    <source>
        <dbReference type="PROSITE" id="PS50908"/>
    </source>
</evidence>
<dbReference type="SUPFAM" id="SSF54495">
    <property type="entry name" value="UBC-like"/>
    <property type="match status" value="1"/>
</dbReference>
<dbReference type="PROSITE" id="PS50908">
    <property type="entry name" value="RWD"/>
    <property type="match status" value="1"/>
</dbReference>
<gene>
    <name evidence="2" type="ORF">A2U01_0010648</name>
</gene>
<dbReference type="GO" id="GO:0016301">
    <property type="term" value="F:kinase activity"/>
    <property type="evidence" value="ECO:0007669"/>
    <property type="project" value="UniProtKB-KW"/>
</dbReference>
<proteinExistence type="predicted"/>
<dbReference type="InterPro" id="IPR006575">
    <property type="entry name" value="RWD_dom"/>
</dbReference>
<dbReference type="GO" id="GO:0009893">
    <property type="term" value="P:positive regulation of metabolic process"/>
    <property type="evidence" value="ECO:0007669"/>
    <property type="project" value="UniProtKB-ARBA"/>
</dbReference>
<keyword evidence="2" id="KW-0418">Kinase</keyword>
<protein>
    <submittedName>
        <fullName evidence="2">Putative serine/threonine-kinase GCN2-like protein</fullName>
    </submittedName>
</protein>
<dbReference type="SMART" id="SM00591">
    <property type="entry name" value="RWD"/>
    <property type="match status" value="1"/>
</dbReference>
<sequence length="108" mass="12060">CAIFQEDCEFVPGSPPQVVIKLRCLPGYPFKCPKLQITPEMGLSETDANKLLSLLLDQASLNAREGRVMIFNLVEAAQEFLSRIEPIAKPTESVSLLLLTYYFSVKLL</sequence>
<dbReference type="GO" id="GO:0051246">
    <property type="term" value="P:regulation of protein metabolic process"/>
    <property type="evidence" value="ECO:0007669"/>
    <property type="project" value="UniProtKB-ARBA"/>
</dbReference>
<dbReference type="InterPro" id="IPR016135">
    <property type="entry name" value="UBQ-conjugating_enzyme/RWD"/>
</dbReference>
<dbReference type="EMBL" id="LXQA010016802">
    <property type="protein sequence ID" value="MCH89747.1"/>
    <property type="molecule type" value="Genomic_DNA"/>
</dbReference>
<dbReference type="Pfam" id="PF05773">
    <property type="entry name" value="RWD"/>
    <property type="match status" value="1"/>
</dbReference>
<keyword evidence="2" id="KW-0808">Transferase</keyword>
<accession>A0A392MQI1</accession>
<feature type="non-terminal residue" evidence="2">
    <location>
        <position position="1"/>
    </location>
</feature>
<evidence type="ECO:0000313" key="3">
    <source>
        <dbReference type="Proteomes" id="UP000265520"/>
    </source>
</evidence>
<dbReference type="InterPro" id="IPR040213">
    <property type="entry name" value="GIR2-like"/>
</dbReference>
<name>A0A392MQI1_9FABA</name>
<dbReference type="AlphaFoldDB" id="A0A392MQI1"/>
<reference evidence="2 3" key="1">
    <citation type="journal article" date="2018" name="Front. Plant Sci.">
        <title>Red Clover (Trifolium pratense) and Zigzag Clover (T. medium) - A Picture of Genomic Similarities and Differences.</title>
        <authorList>
            <person name="Dluhosova J."/>
            <person name="Istvanek J."/>
            <person name="Nedelnik J."/>
            <person name="Repkova J."/>
        </authorList>
    </citation>
    <scope>NUCLEOTIDE SEQUENCE [LARGE SCALE GENOMIC DNA]</scope>
    <source>
        <strain evidence="3">cv. 10/8</strain>
        <tissue evidence="2">Leaf</tissue>
    </source>
</reference>
<feature type="domain" description="RWD" evidence="1">
    <location>
        <begin position="1"/>
        <end position="84"/>
    </location>
</feature>
<comment type="caution">
    <text evidence="2">The sequence shown here is derived from an EMBL/GenBank/DDBJ whole genome shotgun (WGS) entry which is preliminary data.</text>
</comment>
<dbReference type="Gene3D" id="3.10.110.10">
    <property type="entry name" value="Ubiquitin Conjugating Enzyme"/>
    <property type="match status" value="1"/>
</dbReference>